<evidence type="ECO:0000256" key="1">
    <source>
        <dbReference type="SAM" id="Phobius"/>
    </source>
</evidence>
<sequence>MLYYYIIAFIVAIILVYASLYFIHRDDIVLHQTNMYNFDFSLLYNKQPIIIEDSVKELDEVVSLWFSPNIVSKYLIIDEIWKKNNFKYTIIYSIKDTEITLSHPYNNIDNYDPENPLFPLTTIKLKNNKFIIVPFKWKYNIENTNSVIVYGIHDYITYILDVFRIAQ</sequence>
<keyword evidence="1" id="KW-1133">Transmembrane helix</keyword>
<dbReference type="AlphaFoldDB" id="A0A6C0J2T4"/>
<proteinExistence type="predicted"/>
<keyword evidence="1" id="KW-0472">Membrane</keyword>
<dbReference type="EMBL" id="MN740298">
    <property type="protein sequence ID" value="QHT98936.1"/>
    <property type="molecule type" value="Genomic_DNA"/>
</dbReference>
<protein>
    <submittedName>
        <fullName evidence="2">Uncharacterized protein</fullName>
    </submittedName>
</protein>
<accession>A0A6C0J2T4</accession>
<evidence type="ECO:0000313" key="2">
    <source>
        <dbReference type="EMBL" id="QHT98936.1"/>
    </source>
</evidence>
<feature type="transmembrane region" description="Helical" evidence="1">
    <location>
        <begin position="6"/>
        <end position="23"/>
    </location>
</feature>
<keyword evidence="1" id="KW-0812">Transmembrane</keyword>
<reference evidence="2" key="1">
    <citation type="journal article" date="2020" name="Nature">
        <title>Giant virus diversity and host interactions through global metagenomics.</title>
        <authorList>
            <person name="Schulz F."/>
            <person name="Roux S."/>
            <person name="Paez-Espino D."/>
            <person name="Jungbluth S."/>
            <person name="Walsh D.A."/>
            <person name="Denef V.J."/>
            <person name="McMahon K.D."/>
            <person name="Konstantinidis K.T."/>
            <person name="Eloe-Fadrosh E.A."/>
            <person name="Kyrpides N.C."/>
            <person name="Woyke T."/>
        </authorList>
    </citation>
    <scope>NUCLEOTIDE SEQUENCE</scope>
    <source>
        <strain evidence="2">GVMAG-M-3300025695-21</strain>
    </source>
</reference>
<organism evidence="2">
    <name type="scientific">viral metagenome</name>
    <dbReference type="NCBI Taxonomy" id="1070528"/>
    <lineage>
        <taxon>unclassified sequences</taxon>
        <taxon>metagenomes</taxon>
        <taxon>organismal metagenomes</taxon>
    </lineage>
</organism>
<name>A0A6C0J2T4_9ZZZZ</name>